<dbReference type="Gene3D" id="3.10.20.90">
    <property type="entry name" value="Phosphatidylinositol 3-kinase Catalytic Subunit, Chain A, domain 1"/>
    <property type="match status" value="1"/>
</dbReference>
<keyword evidence="3" id="KW-1185">Reference proteome</keyword>
<dbReference type="EMBL" id="UYRT01008274">
    <property type="protein sequence ID" value="VDK44644.1"/>
    <property type="molecule type" value="Genomic_DNA"/>
</dbReference>
<name>A0A183D6R1_9BILA</name>
<gene>
    <name evidence="2" type="ORF">GPUH_LOCUS4403</name>
</gene>
<dbReference type="InterPro" id="IPR001012">
    <property type="entry name" value="UBX_dom"/>
</dbReference>
<dbReference type="WBParaSite" id="GPUH_0000440901-mRNA-1">
    <property type="protein sequence ID" value="GPUH_0000440901-mRNA-1"/>
    <property type="gene ID" value="GPUH_0000440901"/>
</dbReference>
<dbReference type="Proteomes" id="UP000271098">
    <property type="component" value="Unassembled WGS sequence"/>
</dbReference>
<evidence type="ECO:0000259" key="1">
    <source>
        <dbReference type="PROSITE" id="PS50033"/>
    </source>
</evidence>
<dbReference type="OrthoDB" id="270602at2759"/>
<sequence>MNNYSDDVAPDIDSIVDSGSRLTTVDRDEWLKWTGAPDGRGSRIALLLRLPDGSRQFLEMEDTTTLKAVFIFVASLGFYPSDHQLVLDYPKRVYTDADHYRTLRELEFSKRELVHLERK</sequence>
<organism evidence="4">
    <name type="scientific">Gongylonema pulchrum</name>
    <dbReference type="NCBI Taxonomy" id="637853"/>
    <lineage>
        <taxon>Eukaryota</taxon>
        <taxon>Metazoa</taxon>
        <taxon>Ecdysozoa</taxon>
        <taxon>Nematoda</taxon>
        <taxon>Chromadorea</taxon>
        <taxon>Rhabditida</taxon>
        <taxon>Spirurina</taxon>
        <taxon>Spiruromorpha</taxon>
        <taxon>Spiruroidea</taxon>
        <taxon>Gongylonematidae</taxon>
        <taxon>Gongylonema</taxon>
    </lineage>
</organism>
<reference evidence="4" key="1">
    <citation type="submission" date="2016-06" db="UniProtKB">
        <authorList>
            <consortium name="WormBaseParasite"/>
        </authorList>
    </citation>
    <scope>IDENTIFICATION</scope>
</reference>
<feature type="domain" description="UBX" evidence="1">
    <location>
        <begin position="46"/>
        <end position="116"/>
    </location>
</feature>
<dbReference type="InterPro" id="IPR029071">
    <property type="entry name" value="Ubiquitin-like_domsf"/>
</dbReference>
<dbReference type="AlphaFoldDB" id="A0A183D6R1"/>
<evidence type="ECO:0000313" key="3">
    <source>
        <dbReference type="Proteomes" id="UP000271098"/>
    </source>
</evidence>
<evidence type="ECO:0000313" key="4">
    <source>
        <dbReference type="WBParaSite" id="GPUH_0000440901-mRNA-1"/>
    </source>
</evidence>
<dbReference type="SUPFAM" id="SSF54236">
    <property type="entry name" value="Ubiquitin-like"/>
    <property type="match status" value="1"/>
</dbReference>
<protein>
    <submittedName>
        <fullName evidence="4">UBX domain-containing protein</fullName>
    </submittedName>
</protein>
<dbReference type="Pfam" id="PF00789">
    <property type="entry name" value="UBX"/>
    <property type="match status" value="1"/>
</dbReference>
<evidence type="ECO:0000313" key="2">
    <source>
        <dbReference type="EMBL" id="VDK44644.1"/>
    </source>
</evidence>
<reference evidence="2 3" key="2">
    <citation type="submission" date="2018-11" db="EMBL/GenBank/DDBJ databases">
        <authorList>
            <consortium name="Pathogen Informatics"/>
        </authorList>
    </citation>
    <scope>NUCLEOTIDE SEQUENCE [LARGE SCALE GENOMIC DNA]</scope>
</reference>
<dbReference type="PROSITE" id="PS50033">
    <property type="entry name" value="UBX"/>
    <property type="match status" value="1"/>
</dbReference>
<accession>A0A183D6R1</accession>
<proteinExistence type="predicted"/>